<gene>
    <name evidence="1" type="ORF">HanXRQr2_Chr15g0688551</name>
</gene>
<dbReference type="EMBL" id="MNCJ02000330">
    <property type="protein sequence ID" value="KAF5764139.1"/>
    <property type="molecule type" value="Genomic_DNA"/>
</dbReference>
<reference evidence="1" key="1">
    <citation type="journal article" date="2017" name="Nature">
        <title>The sunflower genome provides insights into oil metabolism, flowering and Asterid evolution.</title>
        <authorList>
            <person name="Badouin H."/>
            <person name="Gouzy J."/>
            <person name="Grassa C.J."/>
            <person name="Murat F."/>
            <person name="Staton S.E."/>
            <person name="Cottret L."/>
            <person name="Lelandais-Briere C."/>
            <person name="Owens G.L."/>
            <person name="Carrere S."/>
            <person name="Mayjonade B."/>
            <person name="Legrand L."/>
            <person name="Gill N."/>
            <person name="Kane N.C."/>
            <person name="Bowers J.E."/>
            <person name="Hubner S."/>
            <person name="Bellec A."/>
            <person name="Berard A."/>
            <person name="Berges H."/>
            <person name="Blanchet N."/>
            <person name="Boniface M.C."/>
            <person name="Brunel D."/>
            <person name="Catrice O."/>
            <person name="Chaidir N."/>
            <person name="Claudel C."/>
            <person name="Donnadieu C."/>
            <person name="Faraut T."/>
            <person name="Fievet G."/>
            <person name="Helmstetter N."/>
            <person name="King M."/>
            <person name="Knapp S.J."/>
            <person name="Lai Z."/>
            <person name="Le Paslier M.C."/>
            <person name="Lippi Y."/>
            <person name="Lorenzon L."/>
            <person name="Mandel J.R."/>
            <person name="Marage G."/>
            <person name="Marchand G."/>
            <person name="Marquand E."/>
            <person name="Bret-Mestries E."/>
            <person name="Morien E."/>
            <person name="Nambeesan S."/>
            <person name="Nguyen T."/>
            <person name="Pegot-Espagnet P."/>
            <person name="Pouilly N."/>
            <person name="Raftis F."/>
            <person name="Sallet E."/>
            <person name="Schiex T."/>
            <person name="Thomas J."/>
            <person name="Vandecasteele C."/>
            <person name="Vares D."/>
            <person name="Vear F."/>
            <person name="Vautrin S."/>
            <person name="Crespi M."/>
            <person name="Mangin B."/>
            <person name="Burke J.M."/>
            <person name="Salse J."/>
            <person name="Munos S."/>
            <person name="Vincourt P."/>
            <person name="Rieseberg L.H."/>
            <person name="Langlade N.B."/>
        </authorList>
    </citation>
    <scope>NUCLEOTIDE SEQUENCE</scope>
    <source>
        <tissue evidence="1">Leaves</tissue>
    </source>
</reference>
<reference evidence="1" key="2">
    <citation type="submission" date="2020-06" db="EMBL/GenBank/DDBJ databases">
        <title>Helianthus annuus Genome sequencing and assembly Release 2.</title>
        <authorList>
            <person name="Gouzy J."/>
            <person name="Langlade N."/>
            <person name="Munos S."/>
        </authorList>
    </citation>
    <scope>NUCLEOTIDE SEQUENCE</scope>
    <source>
        <tissue evidence="1">Leaves</tissue>
    </source>
</reference>
<dbReference type="Gramene" id="mRNA:HanXRQr2_Chr15g0688551">
    <property type="protein sequence ID" value="CDS:HanXRQr2_Chr15g0688551.1"/>
    <property type="gene ID" value="HanXRQr2_Chr15g0688551"/>
</dbReference>
<comment type="caution">
    <text evidence="1">The sequence shown here is derived from an EMBL/GenBank/DDBJ whole genome shotgun (WGS) entry which is preliminary data.</text>
</comment>
<sequence>MFEYSLLCPSTCNSPVSQSIDLCGYVYIHIFAHIHYHASSVFSATCKPNTVQFSFQSKKKDTVSFRSVHSIILYRIYSFFHILSCHIIMDVCHIIRNEKGALIHLLLHTNHIRLTSAPISSHPENFFQQNHYKNYQIPHKTKSFSSR</sequence>
<dbReference type="Proteomes" id="UP000215914">
    <property type="component" value="Unassembled WGS sequence"/>
</dbReference>
<organism evidence="1 2">
    <name type="scientific">Helianthus annuus</name>
    <name type="common">Common sunflower</name>
    <dbReference type="NCBI Taxonomy" id="4232"/>
    <lineage>
        <taxon>Eukaryota</taxon>
        <taxon>Viridiplantae</taxon>
        <taxon>Streptophyta</taxon>
        <taxon>Embryophyta</taxon>
        <taxon>Tracheophyta</taxon>
        <taxon>Spermatophyta</taxon>
        <taxon>Magnoliopsida</taxon>
        <taxon>eudicotyledons</taxon>
        <taxon>Gunneridae</taxon>
        <taxon>Pentapetalae</taxon>
        <taxon>asterids</taxon>
        <taxon>campanulids</taxon>
        <taxon>Asterales</taxon>
        <taxon>Asteraceae</taxon>
        <taxon>Asteroideae</taxon>
        <taxon>Heliantheae alliance</taxon>
        <taxon>Heliantheae</taxon>
        <taxon>Helianthus</taxon>
    </lineage>
</organism>
<evidence type="ECO:0000313" key="2">
    <source>
        <dbReference type="Proteomes" id="UP000215914"/>
    </source>
</evidence>
<keyword evidence="2" id="KW-1185">Reference proteome</keyword>
<accession>A0A9K3H451</accession>
<name>A0A9K3H451_HELAN</name>
<evidence type="ECO:0000313" key="1">
    <source>
        <dbReference type="EMBL" id="KAF5764139.1"/>
    </source>
</evidence>
<protein>
    <submittedName>
        <fullName evidence="1">Uncharacterized protein</fullName>
    </submittedName>
</protein>
<dbReference type="AlphaFoldDB" id="A0A9K3H451"/>
<proteinExistence type="predicted"/>